<evidence type="ECO:0000313" key="4">
    <source>
        <dbReference type="EMBL" id="MBB2150591.1"/>
    </source>
</evidence>
<dbReference type="Pfam" id="PF00440">
    <property type="entry name" value="TetR_N"/>
    <property type="match status" value="1"/>
</dbReference>
<keyword evidence="1 2" id="KW-0238">DNA-binding</keyword>
<dbReference type="Gene3D" id="1.10.357.10">
    <property type="entry name" value="Tetracycline Repressor, domain 2"/>
    <property type="match status" value="1"/>
</dbReference>
<evidence type="ECO:0000313" key="5">
    <source>
        <dbReference type="Proteomes" id="UP000636110"/>
    </source>
</evidence>
<proteinExistence type="predicted"/>
<dbReference type="RefSeq" id="WP_182959674.1">
    <property type="nucleotide sequence ID" value="NZ_WNXC01000006.1"/>
</dbReference>
<comment type="caution">
    <text evidence="4">The sequence shown here is derived from an EMBL/GenBank/DDBJ whole genome shotgun (WGS) entry which is preliminary data.</text>
</comment>
<name>A0ABR6EZA7_9SPHI</name>
<keyword evidence="5" id="KW-1185">Reference proteome</keyword>
<dbReference type="EMBL" id="WNXC01000006">
    <property type="protein sequence ID" value="MBB2150591.1"/>
    <property type="molecule type" value="Genomic_DNA"/>
</dbReference>
<evidence type="ECO:0000256" key="2">
    <source>
        <dbReference type="PROSITE-ProRule" id="PRU00335"/>
    </source>
</evidence>
<evidence type="ECO:0000259" key="3">
    <source>
        <dbReference type="PROSITE" id="PS50977"/>
    </source>
</evidence>
<feature type="DNA-binding region" description="H-T-H motif" evidence="2">
    <location>
        <begin position="29"/>
        <end position="48"/>
    </location>
</feature>
<dbReference type="PANTHER" id="PTHR43479">
    <property type="entry name" value="ACREF/ENVCD OPERON REPRESSOR-RELATED"/>
    <property type="match status" value="1"/>
</dbReference>
<reference evidence="4 5" key="1">
    <citation type="submission" date="2019-11" db="EMBL/GenBank/DDBJ databases">
        <title>Description of Pedobacter sp. LMG 31462T.</title>
        <authorList>
            <person name="Carlier A."/>
            <person name="Qi S."/>
            <person name="Vandamme P."/>
        </authorList>
    </citation>
    <scope>NUCLEOTIDE SEQUENCE [LARGE SCALE GENOMIC DNA]</scope>
    <source>
        <strain evidence="4 5">LMG 31462</strain>
    </source>
</reference>
<evidence type="ECO:0000256" key="1">
    <source>
        <dbReference type="ARBA" id="ARBA00023125"/>
    </source>
</evidence>
<gene>
    <name evidence="4" type="ORF">GM920_16960</name>
</gene>
<feature type="domain" description="HTH tetR-type" evidence="3">
    <location>
        <begin position="6"/>
        <end position="66"/>
    </location>
</feature>
<dbReference type="InterPro" id="IPR009057">
    <property type="entry name" value="Homeodomain-like_sf"/>
</dbReference>
<dbReference type="InterPro" id="IPR050624">
    <property type="entry name" value="HTH-type_Tx_Regulator"/>
</dbReference>
<accession>A0ABR6EZA7</accession>
<sequence>MRIRDVNKIELVKEKAVELLVKVGFEGFTMSKLAKLCNISVATLYIYYKDKDDLILQIGLEETQKLSAMMLEGFDPNFTFEDGLRHQWKHRAKSMLENPLSCQVIEQLRTSTYQEKIFESMTETFKQTLGVFMDRAVAKGEIDLMPMETYWSVAFGPLYALVRFHNEGRSIGGRPFILTDEILWASFNLVLKAFKK</sequence>
<dbReference type="InterPro" id="IPR001647">
    <property type="entry name" value="HTH_TetR"/>
</dbReference>
<dbReference type="Proteomes" id="UP000636110">
    <property type="component" value="Unassembled WGS sequence"/>
</dbReference>
<organism evidence="4 5">
    <name type="scientific">Pedobacter gandavensis</name>
    <dbReference type="NCBI Taxonomy" id="2679963"/>
    <lineage>
        <taxon>Bacteria</taxon>
        <taxon>Pseudomonadati</taxon>
        <taxon>Bacteroidota</taxon>
        <taxon>Sphingobacteriia</taxon>
        <taxon>Sphingobacteriales</taxon>
        <taxon>Sphingobacteriaceae</taxon>
        <taxon>Pedobacter</taxon>
    </lineage>
</organism>
<dbReference type="PANTHER" id="PTHR43479:SF11">
    <property type="entry name" value="ACREF_ENVCD OPERON REPRESSOR-RELATED"/>
    <property type="match status" value="1"/>
</dbReference>
<dbReference type="SUPFAM" id="SSF46689">
    <property type="entry name" value="Homeodomain-like"/>
    <property type="match status" value="1"/>
</dbReference>
<dbReference type="PROSITE" id="PS50977">
    <property type="entry name" value="HTH_TETR_2"/>
    <property type="match status" value="1"/>
</dbReference>
<protein>
    <submittedName>
        <fullName evidence="4">TetR family transcriptional regulator</fullName>
    </submittedName>
</protein>